<keyword evidence="17" id="KW-1185">Reference proteome</keyword>
<sequence length="181" mass="19290">MATTATTEVANKEAGGLPQLDFTTFEEQIVWLFLSFIVLLVIVSKVALPRVTKVLEEREERIAGDLDKAETQRRDADETKAAYEASLATARAEAQAVMAEAKAQIQKDMAKAQSELDAKLNAEAANAEAAIRAAKDKALEGLGDMAKDITRDLAEKLAGVDASDADINKAVENALNSAKGA</sequence>
<keyword evidence="7 13" id="KW-0406">Ion transport</keyword>
<comment type="caution">
    <text evidence="16">The sequence shown here is derived from an EMBL/GenBank/DDBJ whole genome shotgun (WGS) entry which is preliminary data.</text>
</comment>
<evidence type="ECO:0000256" key="12">
    <source>
        <dbReference type="ARBA" id="ARBA00037847"/>
    </source>
</evidence>
<dbReference type="PANTHER" id="PTHR33445:SF1">
    <property type="entry name" value="ATP SYNTHASE SUBUNIT B"/>
    <property type="match status" value="1"/>
</dbReference>
<accession>A0A919AXZ4</accession>
<dbReference type="PANTHER" id="PTHR33445">
    <property type="entry name" value="ATP SYNTHASE SUBUNIT B', CHLOROPLASTIC"/>
    <property type="match status" value="1"/>
</dbReference>
<evidence type="ECO:0000256" key="1">
    <source>
        <dbReference type="ARBA" id="ARBA00005513"/>
    </source>
</evidence>
<evidence type="ECO:0000256" key="5">
    <source>
        <dbReference type="ARBA" id="ARBA00022781"/>
    </source>
</evidence>
<dbReference type="RefSeq" id="WP_191254004.1">
    <property type="nucleotide sequence ID" value="NZ_BNCI01000002.1"/>
</dbReference>
<comment type="function">
    <text evidence="11">Component of the F(0) channel, it forms part of the peripheral stalk, linking F(1) to F(0). The b'-subunit is a diverged and duplicated form of b found in plants and photosynthetic bacteria.</text>
</comment>
<evidence type="ECO:0000256" key="3">
    <source>
        <dbReference type="ARBA" id="ARBA00022547"/>
    </source>
</evidence>
<evidence type="ECO:0000256" key="13">
    <source>
        <dbReference type="HAMAP-Rule" id="MF_01398"/>
    </source>
</evidence>
<dbReference type="GO" id="GO:0046933">
    <property type="term" value="F:proton-transporting ATP synthase activity, rotational mechanism"/>
    <property type="evidence" value="ECO:0007669"/>
    <property type="project" value="UniProtKB-UniRule"/>
</dbReference>
<comment type="subcellular location">
    <subcellularLocation>
        <location evidence="13">Cell membrane</location>
        <topology evidence="13">Single-pass membrane protein</topology>
    </subcellularLocation>
    <subcellularLocation>
        <location evidence="12">Endomembrane system</location>
        <topology evidence="12">Single-pass membrane protein</topology>
    </subcellularLocation>
</comment>
<evidence type="ECO:0000256" key="14">
    <source>
        <dbReference type="RuleBase" id="RU003848"/>
    </source>
</evidence>
<name>A0A919AXZ4_9PROT</name>
<dbReference type="GO" id="GO:0046961">
    <property type="term" value="F:proton-transporting ATPase activity, rotational mechanism"/>
    <property type="evidence" value="ECO:0007669"/>
    <property type="project" value="TreeGrafter"/>
</dbReference>
<keyword evidence="5 13" id="KW-0375">Hydrogen ion transport</keyword>
<reference evidence="16" key="2">
    <citation type="submission" date="2020-09" db="EMBL/GenBank/DDBJ databases">
        <authorList>
            <person name="Sun Q."/>
            <person name="Kim S."/>
        </authorList>
    </citation>
    <scope>NUCLEOTIDE SEQUENCE</scope>
    <source>
        <strain evidence="16">KCTC 42590</strain>
    </source>
</reference>
<evidence type="ECO:0000256" key="2">
    <source>
        <dbReference type="ARBA" id="ARBA00022448"/>
    </source>
</evidence>
<feature type="coiled-coil region" evidence="15">
    <location>
        <begin position="66"/>
        <end position="137"/>
    </location>
</feature>
<dbReference type="EMBL" id="BNCI01000002">
    <property type="protein sequence ID" value="GHF31043.1"/>
    <property type="molecule type" value="Genomic_DNA"/>
</dbReference>
<reference evidence="16" key="1">
    <citation type="journal article" date="2014" name="Int. J. Syst. Evol. Microbiol.">
        <title>Complete genome sequence of Corynebacterium casei LMG S-19264T (=DSM 44701T), isolated from a smear-ripened cheese.</title>
        <authorList>
            <consortium name="US DOE Joint Genome Institute (JGI-PGF)"/>
            <person name="Walter F."/>
            <person name="Albersmeier A."/>
            <person name="Kalinowski J."/>
            <person name="Ruckert C."/>
        </authorList>
    </citation>
    <scope>NUCLEOTIDE SEQUENCE</scope>
    <source>
        <strain evidence="16">KCTC 42590</strain>
    </source>
</reference>
<dbReference type="GO" id="GO:0005886">
    <property type="term" value="C:plasma membrane"/>
    <property type="evidence" value="ECO:0007669"/>
    <property type="project" value="UniProtKB-SubCell"/>
</dbReference>
<dbReference type="GO" id="GO:0045259">
    <property type="term" value="C:proton-transporting ATP synthase complex"/>
    <property type="evidence" value="ECO:0007669"/>
    <property type="project" value="UniProtKB-KW"/>
</dbReference>
<organism evidence="16 17">
    <name type="scientific">Kordiimonas sediminis</name>
    <dbReference type="NCBI Taxonomy" id="1735581"/>
    <lineage>
        <taxon>Bacteria</taxon>
        <taxon>Pseudomonadati</taxon>
        <taxon>Pseudomonadota</taxon>
        <taxon>Alphaproteobacteria</taxon>
        <taxon>Kordiimonadales</taxon>
        <taxon>Kordiimonadaceae</taxon>
        <taxon>Kordiimonas</taxon>
    </lineage>
</organism>
<dbReference type="Proteomes" id="UP000630923">
    <property type="component" value="Unassembled WGS sequence"/>
</dbReference>
<dbReference type="InterPro" id="IPR002146">
    <property type="entry name" value="ATP_synth_b/b'su_bac/chlpt"/>
</dbReference>
<dbReference type="Gene3D" id="6.10.250.1580">
    <property type="match status" value="1"/>
</dbReference>
<dbReference type="AlphaFoldDB" id="A0A919AXZ4"/>
<feature type="transmembrane region" description="Helical" evidence="13">
    <location>
        <begin position="29"/>
        <end position="48"/>
    </location>
</feature>
<evidence type="ECO:0000256" key="15">
    <source>
        <dbReference type="SAM" id="Coils"/>
    </source>
</evidence>
<comment type="function">
    <text evidence="10 13">F(1)F(0) ATP synthase produces ATP from ADP in the presence of a proton or sodium gradient. F-type ATPases consist of two structural domains, F(1) containing the extramembraneous catalytic core and F(0) containing the membrane proton channel, linked together by a central stalk and a peripheral stalk. During catalysis, ATP synthesis in the catalytic domain of F(1) is coupled via a rotary mechanism of the central stalk subunits to proton translocation.</text>
</comment>
<evidence type="ECO:0000256" key="9">
    <source>
        <dbReference type="ARBA" id="ARBA00023310"/>
    </source>
</evidence>
<proteinExistence type="inferred from homology"/>
<evidence type="ECO:0000256" key="8">
    <source>
        <dbReference type="ARBA" id="ARBA00023136"/>
    </source>
</evidence>
<evidence type="ECO:0000256" key="7">
    <source>
        <dbReference type="ARBA" id="ARBA00023065"/>
    </source>
</evidence>
<evidence type="ECO:0000256" key="11">
    <source>
        <dbReference type="ARBA" id="ARBA00025614"/>
    </source>
</evidence>
<dbReference type="Pfam" id="PF00430">
    <property type="entry name" value="ATP-synt_B"/>
    <property type="match status" value="1"/>
</dbReference>
<dbReference type="CDD" id="cd06503">
    <property type="entry name" value="ATP-synt_Fo_b"/>
    <property type="match status" value="1"/>
</dbReference>
<evidence type="ECO:0000256" key="4">
    <source>
        <dbReference type="ARBA" id="ARBA00022692"/>
    </source>
</evidence>
<comment type="subunit">
    <text evidence="13">F-type ATPases have 2 components, F(1) - the catalytic core - and F(0) - the membrane proton channel. F(1) has five subunits: alpha(3), beta(3), gamma(1), delta(1), epsilon(1). F(0) has three main subunits: a(1), b(2) and c(10-14). The alpha and beta chains form an alternating ring which encloses part of the gamma chain. F(1) is attached to F(0) by a central stalk formed by the gamma and epsilon chains, while a peripheral stalk is formed by the delta and b chains.</text>
</comment>
<keyword evidence="8 13" id="KW-0472">Membrane</keyword>
<keyword evidence="3 13" id="KW-0138">CF(0)</keyword>
<evidence type="ECO:0000256" key="6">
    <source>
        <dbReference type="ARBA" id="ARBA00022989"/>
    </source>
</evidence>
<comment type="similarity">
    <text evidence="1 13 14">Belongs to the ATPase B chain family.</text>
</comment>
<evidence type="ECO:0000256" key="10">
    <source>
        <dbReference type="ARBA" id="ARBA00025198"/>
    </source>
</evidence>
<dbReference type="InterPro" id="IPR050059">
    <property type="entry name" value="ATP_synthase_B_chain"/>
</dbReference>
<gene>
    <name evidence="13 16" type="primary">atpF</name>
    <name evidence="16" type="ORF">GCM10017044_28080</name>
</gene>
<evidence type="ECO:0000313" key="17">
    <source>
        <dbReference type="Proteomes" id="UP000630923"/>
    </source>
</evidence>
<dbReference type="HAMAP" id="MF_01398">
    <property type="entry name" value="ATP_synth_b_bprime"/>
    <property type="match status" value="1"/>
</dbReference>
<keyword evidence="4 13" id="KW-0812">Transmembrane</keyword>
<keyword evidence="15" id="KW-0175">Coiled coil</keyword>
<dbReference type="GO" id="GO:0012505">
    <property type="term" value="C:endomembrane system"/>
    <property type="evidence" value="ECO:0007669"/>
    <property type="project" value="UniProtKB-SubCell"/>
</dbReference>
<protein>
    <recommendedName>
        <fullName evidence="13">ATP synthase subunit b</fullName>
    </recommendedName>
    <alternativeName>
        <fullName evidence="13">ATP synthase F(0) sector subunit b</fullName>
    </alternativeName>
    <alternativeName>
        <fullName evidence="13">ATPase subunit I</fullName>
    </alternativeName>
    <alternativeName>
        <fullName evidence="13">F-type ATPase subunit b</fullName>
        <shortName evidence="13">F-ATPase subunit b</shortName>
    </alternativeName>
</protein>
<keyword evidence="6 13" id="KW-1133">Transmembrane helix</keyword>
<keyword evidence="9 13" id="KW-0066">ATP synthesis</keyword>
<evidence type="ECO:0000313" key="16">
    <source>
        <dbReference type="EMBL" id="GHF31043.1"/>
    </source>
</evidence>
<keyword evidence="13" id="KW-1003">Cell membrane</keyword>
<keyword evidence="2 13" id="KW-0813">Transport</keyword>